<organism evidence="2 3">
    <name type="scientific">Macleaya cordata</name>
    <name type="common">Five-seeded plume-poppy</name>
    <name type="synonym">Bocconia cordata</name>
    <dbReference type="NCBI Taxonomy" id="56857"/>
    <lineage>
        <taxon>Eukaryota</taxon>
        <taxon>Viridiplantae</taxon>
        <taxon>Streptophyta</taxon>
        <taxon>Embryophyta</taxon>
        <taxon>Tracheophyta</taxon>
        <taxon>Spermatophyta</taxon>
        <taxon>Magnoliopsida</taxon>
        <taxon>Ranunculales</taxon>
        <taxon>Papaveraceae</taxon>
        <taxon>Papaveroideae</taxon>
        <taxon>Macleaya</taxon>
    </lineage>
</organism>
<dbReference type="Proteomes" id="UP000195402">
    <property type="component" value="Unassembled WGS sequence"/>
</dbReference>
<sequence length="83" mass="9174">MDSEETTNGSHGLPMERPSASFASNKSTKMPNIVTPVLIPKEFVLCAESRYLTPRPTSKAMFDRNQVLTMLLSSPVAKLLLLH</sequence>
<evidence type="ECO:0000313" key="3">
    <source>
        <dbReference type="Proteomes" id="UP000195402"/>
    </source>
</evidence>
<name>A0A200QKF2_MACCD</name>
<keyword evidence="3" id="KW-1185">Reference proteome</keyword>
<comment type="caution">
    <text evidence="2">The sequence shown here is derived from an EMBL/GenBank/DDBJ whole genome shotgun (WGS) entry which is preliminary data.</text>
</comment>
<dbReference type="EMBL" id="MVGT01001777">
    <property type="protein sequence ID" value="OVA10924.1"/>
    <property type="molecule type" value="Genomic_DNA"/>
</dbReference>
<feature type="compositionally biased region" description="Polar residues" evidence="1">
    <location>
        <begin position="1"/>
        <end position="10"/>
    </location>
</feature>
<gene>
    <name evidence="2" type="ORF">BVC80_8751g19</name>
</gene>
<reference evidence="2 3" key="1">
    <citation type="journal article" date="2017" name="Mol. Plant">
        <title>The Genome of Medicinal Plant Macleaya cordata Provides New Insights into Benzylisoquinoline Alkaloids Metabolism.</title>
        <authorList>
            <person name="Liu X."/>
            <person name="Liu Y."/>
            <person name="Huang P."/>
            <person name="Ma Y."/>
            <person name="Qing Z."/>
            <person name="Tang Q."/>
            <person name="Cao H."/>
            <person name="Cheng P."/>
            <person name="Zheng Y."/>
            <person name="Yuan Z."/>
            <person name="Zhou Y."/>
            <person name="Liu J."/>
            <person name="Tang Z."/>
            <person name="Zhuo Y."/>
            <person name="Zhang Y."/>
            <person name="Yu L."/>
            <person name="Huang J."/>
            <person name="Yang P."/>
            <person name="Peng Q."/>
            <person name="Zhang J."/>
            <person name="Jiang W."/>
            <person name="Zhang Z."/>
            <person name="Lin K."/>
            <person name="Ro D.K."/>
            <person name="Chen X."/>
            <person name="Xiong X."/>
            <person name="Shang Y."/>
            <person name="Huang S."/>
            <person name="Zeng J."/>
        </authorList>
    </citation>
    <scope>NUCLEOTIDE SEQUENCE [LARGE SCALE GENOMIC DNA]</scope>
    <source>
        <strain evidence="3">cv. BLH2017</strain>
        <tissue evidence="2">Root</tissue>
    </source>
</reference>
<dbReference type="STRING" id="56857.A0A200QKF2"/>
<accession>A0A200QKF2</accession>
<feature type="region of interest" description="Disordered" evidence="1">
    <location>
        <begin position="1"/>
        <end position="27"/>
    </location>
</feature>
<dbReference type="InParanoid" id="A0A200QKF2"/>
<protein>
    <submittedName>
        <fullName evidence="2">Uncharacterized protein</fullName>
    </submittedName>
</protein>
<evidence type="ECO:0000256" key="1">
    <source>
        <dbReference type="SAM" id="MobiDB-lite"/>
    </source>
</evidence>
<dbReference type="OrthoDB" id="147332at2759"/>
<evidence type="ECO:0000313" key="2">
    <source>
        <dbReference type="EMBL" id="OVA10924.1"/>
    </source>
</evidence>
<proteinExistence type="predicted"/>
<dbReference type="AlphaFoldDB" id="A0A200QKF2"/>